<dbReference type="GeneTree" id="ENSGT00940000154715"/>
<dbReference type="InterPro" id="IPR050916">
    <property type="entry name" value="SCAN-C2H2_zinc_finger"/>
</dbReference>
<dbReference type="Proteomes" id="UP000694421">
    <property type="component" value="Unplaced"/>
</dbReference>
<dbReference type="SMART" id="SM00431">
    <property type="entry name" value="SCAN"/>
    <property type="match status" value="1"/>
</dbReference>
<dbReference type="InterPro" id="IPR003309">
    <property type="entry name" value="SCAN_dom"/>
</dbReference>
<protein>
    <recommendedName>
        <fullName evidence="2">SCAN box domain-containing protein</fullName>
    </recommendedName>
</protein>
<feature type="domain" description="SCAN box" evidence="2">
    <location>
        <begin position="32"/>
        <end position="111"/>
    </location>
</feature>
<dbReference type="Gene3D" id="1.10.4020.10">
    <property type="entry name" value="DNA breaking-rejoining enzymes"/>
    <property type="match status" value="1"/>
</dbReference>
<dbReference type="FunFam" id="1.10.4020.10:FF:000001">
    <property type="entry name" value="zinc finger protein 263 isoform X1"/>
    <property type="match status" value="1"/>
</dbReference>
<sequence>MADFWLTNYPSHTTPTSHPKKSQVYLIYDKKRQQFRHFCYQEAEGPRGICSYFYHLCRQWLKPEQHTKAQMLDLVVLEQFLAVLPPEMQKWVQECGPESSSQAVALQEEKQVRGFCLVFLWSFYALGHRGHLSLHGQS</sequence>
<dbReference type="CDD" id="cd07936">
    <property type="entry name" value="SCAN"/>
    <property type="match status" value="1"/>
</dbReference>
<keyword evidence="1" id="KW-0539">Nucleus</keyword>
<proteinExistence type="predicted"/>
<reference evidence="3" key="2">
    <citation type="submission" date="2025-09" db="UniProtKB">
        <authorList>
            <consortium name="Ensembl"/>
        </authorList>
    </citation>
    <scope>IDENTIFICATION</scope>
</reference>
<dbReference type="PANTHER" id="PTHR45935">
    <property type="entry name" value="PROTEIN ZBED8-RELATED"/>
    <property type="match status" value="1"/>
</dbReference>
<accession>A0A8D0E5N5</accession>
<dbReference type="InterPro" id="IPR038269">
    <property type="entry name" value="SCAN_sf"/>
</dbReference>
<dbReference type="PROSITE" id="PS50804">
    <property type="entry name" value="SCAN_BOX"/>
    <property type="match status" value="1"/>
</dbReference>
<evidence type="ECO:0000313" key="4">
    <source>
        <dbReference type="Proteomes" id="UP000694421"/>
    </source>
</evidence>
<evidence type="ECO:0000256" key="1">
    <source>
        <dbReference type="ARBA" id="ARBA00023242"/>
    </source>
</evidence>
<dbReference type="AlphaFoldDB" id="A0A8D0E5N5"/>
<dbReference type="PANTHER" id="PTHR45935:SF15">
    <property type="entry name" value="SCAN BOX DOMAIN-CONTAINING PROTEIN"/>
    <property type="match status" value="1"/>
</dbReference>
<organism evidence="3 4">
    <name type="scientific">Salvator merianae</name>
    <name type="common">Argentine black and white tegu</name>
    <name type="synonym">Tupinambis merianae</name>
    <dbReference type="NCBI Taxonomy" id="96440"/>
    <lineage>
        <taxon>Eukaryota</taxon>
        <taxon>Metazoa</taxon>
        <taxon>Chordata</taxon>
        <taxon>Craniata</taxon>
        <taxon>Vertebrata</taxon>
        <taxon>Euteleostomi</taxon>
        <taxon>Lepidosauria</taxon>
        <taxon>Squamata</taxon>
        <taxon>Bifurcata</taxon>
        <taxon>Unidentata</taxon>
        <taxon>Episquamata</taxon>
        <taxon>Laterata</taxon>
        <taxon>Teiioidea</taxon>
        <taxon>Teiidae</taxon>
        <taxon>Salvator</taxon>
    </lineage>
</organism>
<evidence type="ECO:0000259" key="2">
    <source>
        <dbReference type="PROSITE" id="PS50804"/>
    </source>
</evidence>
<dbReference type="Ensembl" id="ENSSMRT00000031167.1">
    <property type="protein sequence ID" value="ENSSMRP00000026676.1"/>
    <property type="gene ID" value="ENSSMRG00000020608.1"/>
</dbReference>
<reference evidence="3" key="1">
    <citation type="submission" date="2025-08" db="UniProtKB">
        <authorList>
            <consortium name="Ensembl"/>
        </authorList>
    </citation>
    <scope>IDENTIFICATION</scope>
</reference>
<dbReference type="Pfam" id="PF02023">
    <property type="entry name" value="SCAN"/>
    <property type="match status" value="1"/>
</dbReference>
<name>A0A8D0E5N5_SALMN</name>
<dbReference type="SUPFAM" id="SSF47353">
    <property type="entry name" value="Retrovirus capsid dimerization domain-like"/>
    <property type="match status" value="1"/>
</dbReference>
<evidence type="ECO:0000313" key="3">
    <source>
        <dbReference type="Ensembl" id="ENSSMRP00000026676.1"/>
    </source>
</evidence>
<keyword evidence="4" id="KW-1185">Reference proteome</keyword>